<accession>A0A9N9PKU4</accession>
<dbReference type="EMBL" id="CAJVQA010066945">
    <property type="protein sequence ID" value="CAG8831794.1"/>
    <property type="molecule type" value="Genomic_DNA"/>
</dbReference>
<reference evidence="1" key="1">
    <citation type="submission" date="2021-06" db="EMBL/GenBank/DDBJ databases">
        <authorList>
            <person name="Kallberg Y."/>
            <person name="Tangrot J."/>
            <person name="Rosling A."/>
        </authorList>
    </citation>
    <scope>NUCLEOTIDE SEQUENCE</scope>
    <source>
        <strain evidence="1">FL966</strain>
    </source>
</reference>
<sequence>MTIKKIQDLDPTHPLFKDAALFIRTIDKYNGKIQEKGNRIIDKLLRFSQETQHSKLILLGLLKFINSEKFKYDKEEIFEELNQALDLTLEPQKLVHLTENFYTCDFINEFSLEMRISVILEDLRQKLLKKIVSDDTEPLDNFNYLVKKVEKELGLIRSKNTKNFRES</sequence>
<feature type="non-terminal residue" evidence="1">
    <location>
        <position position="167"/>
    </location>
</feature>
<dbReference type="Proteomes" id="UP000789759">
    <property type="component" value="Unassembled WGS sequence"/>
</dbReference>
<proteinExistence type="predicted"/>
<gene>
    <name evidence="1" type="ORF">CPELLU_LOCUS20773</name>
</gene>
<keyword evidence="2" id="KW-1185">Reference proteome</keyword>
<evidence type="ECO:0000313" key="2">
    <source>
        <dbReference type="Proteomes" id="UP000789759"/>
    </source>
</evidence>
<name>A0A9N9PKU4_9GLOM</name>
<organism evidence="1 2">
    <name type="scientific">Cetraspora pellucida</name>
    <dbReference type="NCBI Taxonomy" id="1433469"/>
    <lineage>
        <taxon>Eukaryota</taxon>
        <taxon>Fungi</taxon>
        <taxon>Fungi incertae sedis</taxon>
        <taxon>Mucoromycota</taxon>
        <taxon>Glomeromycotina</taxon>
        <taxon>Glomeromycetes</taxon>
        <taxon>Diversisporales</taxon>
        <taxon>Gigasporaceae</taxon>
        <taxon>Cetraspora</taxon>
    </lineage>
</organism>
<protein>
    <submittedName>
        <fullName evidence="1">16509_t:CDS:1</fullName>
    </submittedName>
</protein>
<comment type="caution">
    <text evidence="1">The sequence shown here is derived from an EMBL/GenBank/DDBJ whole genome shotgun (WGS) entry which is preliminary data.</text>
</comment>
<dbReference type="AlphaFoldDB" id="A0A9N9PKU4"/>
<evidence type="ECO:0000313" key="1">
    <source>
        <dbReference type="EMBL" id="CAG8831794.1"/>
    </source>
</evidence>